<dbReference type="AlphaFoldDB" id="A0A0J9E2N1"/>
<feature type="domain" description="DUF1937" evidence="1">
    <location>
        <begin position="44"/>
        <end position="161"/>
    </location>
</feature>
<dbReference type="OrthoDB" id="7857621at2"/>
<dbReference type="Pfam" id="PF09152">
    <property type="entry name" value="DUF1937"/>
    <property type="match status" value="1"/>
</dbReference>
<dbReference type="Proteomes" id="UP000037178">
    <property type="component" value="Unassembled WGS sequence"/>
</dbReference>
<dbReference type="InterPro" id="IPR015235">
    <property type="entry name" value="DUF1937"/>
</dbReference>
<sequence length="171" mass="19241">MMSDFDLPHVRNWDAPALDAYAGACLFHRDARLADVISHCRGRLSYLATPYSKIARYDDGEFDPTESLECAVRAARWARLLALEGITAVSPIIQAVEMVHADFIDQQLDPLDVQFWEGWCRPLLNASGTVIVPPISGWEYSDGIWVEVCEALRTQRRVFLIKPGEEFGGDE</sequence>
<keyword evidence="3" id="KW-1185">Reference proteome</keyword>
<dbReference type="Gene3D" id="3.40.50.10400">
    <property type="entry name" value="Hypothetical protein PA1492"/>
    <property type="match status" value="1"/>
</dbReference>
<comment type="caution">
    <text evidence="2">The sequence shown here is derived from an EMBL/GenBank/DDBJ whole genome shotgun (WGS) entry which is preliminary data.</text>
</comment>
<evidence type="ECO:0000259" key="1">
    <source>
        <dbReference type="Pfam" id="PF09152"/>
    </source>
</evidence>
<proteinExistence type="predicted"/>
<accession>A0A0J9E2N1</accession>
<protein>
    <recommendedName>
        <fullName evidence="1">DUF1937 domain-containing protein</fullName>
    </recommendedName>
</protein>
<gene>
    <name evidence="2" type="ORF">AIOL_001915</name>
</gene>
<evidence type="ECO:0000313" key="2">
    <source>
        <dbReference type="EMBL" id="KMW56957.1"/>
    </source>
</evidence>
<organism evidence="2 3">
    <name type="scientific">Candidatus Rhodobacter oscarellae</name>
    <dbReference type="NCBI Taxonomy" id="1675527"/>
    <lineage>
        <taxon>Bacteria</taxon>
        <taxon>Pseudomonadati</taxon>
        <taxon>Pseudomonadota</taxon>
        <taxon>Alphaproteobacteria</taxon>
        <taxon>Rhodobacterales</taxon>
        <taxon>Rhodobacter group</taxon>
        <taxon>Rhodobacter</taxon>
    </lineage>
</organism>
<reference evidence="2 3" key="1">
    <citation type="submission" date="2015-06" db="EMBL/GenBank/DDBJ databases">
        <title>Draft genome sequence of an Alphaproteobacteria species associated to the Mediterranean sponge Oscarella lobularis.</title>
        <authorList>
            <person name="Jourda C."/>
            <person name="Santini S."/>
            <person name="Claverie J.-M."/>
        </authorList>
    </citation>
    <scope>NUCLEOTIDE SEQUENCE [LARGE SCALE GENOMIC DNA]</scope>
    <source>
        <strain evidence="2">IGS</strain>
    </source>
</reference>
<dbReference type="PATRIC" id="fig|1675527.3.peg.2013"/>
<dbReference type="SUPFAM" id="SSF52309">
    <property type="entry name" value="N-(deoxy)ribosyltransferase-like"/>
    <property type="match status" value="1"/>
</dbReference>
<dbReference type="EMBL" id="LFTY01000002">
    <property type="protein sequence ID" value="KMW56957.1"/>
    <property type="molecule type" value="Genomic_DNA"/>
</dbReference>
<dbReference type="STRING" id="1675527.AIOL_001915"/>
<name>A0A0J9E2N1_9RHOB</name>
<evidence type="ECO:0000313" key="3">
    <source>
        <dbReference type="Proteomes" id="UP000037178"/>
    </source>
</evidence>